<dbReference type="AlphaFoldDB" id="A0A078KVV0"/>
<dbReference type="STRING" id="1034943.BN59_00092"/>
<keyword evidence="3" id="KW-1185">Reference proteome</keyword>
<feature type="compositionally biased region" description="Basic and acidic residues" evidence="1">
    <location>
        <begin position="23"/>
        <end position="98"/>
    </location>
</feature>
<feature type="compositionally biased region" description="Basic and acidic residues" evidence="1">
    <location>
        <begin position="212"/>
        <end position="225"/>
    </location>
</feature>
<dbReference type="EMBL" id="CCSB01000001">
    <property type="protein sequence ID" value="CDZ75833.1"/>
    <property type="molecule type" value="Genomic_DNA"/>
</dbReference>
<dbReference type="Proteomes" id="UP000044071">
    <property type="component" value="Unassembled WGS sequence"/>
</dbReference>
<feature type="compositionally biased region" description="Basic and acidic residues" evidence="1">
    <location>
        <begin position="152"/>
        <end position="177"/>
    </location>
</feature>
<accession>A0A078KVV0</accession>
<organism evidence="2 3">
    <name type="scientific">Legionella massiliensis</name>
    <dbReference type="NCBI Taxonomy" id="1034943"/>
    <lineage>
        <taxon>Bacteria</taxon>
        <taxon>Pseudomonadati</taxon>
        <taxon>Pseudomonadota</taxon>
        <taxon>Gammaproteobacteria</taxon>
        <taxon>Legionellales</taxon>
        <taxon>Legionellaceae</taxon>
        <taxon>Legionella</taxon>
    </lineage>
</organism>
<dbReference type="OrthoDB" id="5631303at2"/>
<protein>
    <submittedName>
        <fullName evidence="2">Uncharacterized protein</fullName>
    </submittedName>
</protein>
<reference evidence="2 3" key="1">
    <citation type="submission" date="2014-06" db="EMBL/GenBank/DDBJ databases">
        <authorList>
            <person name="Urmite Genomes Urmite Genomes"/>
        </authorList>
    </citation>
    <scope>NUCLEOTIDE SEQUENCE [LARGE SCALE GENOMIC DNA]</scope>
</reference>
<feature type="region of interest" description="Disordered" evidence="1">
    <location>
        <begin position="1"/>
        <end position="229"/>
    </location>
</feature>
<feature type="compositionally biased region" description="Polar residues" evidence="1">
    <location>
        <begin position="192"/>
        <end position="202"/>
    </location>
</feature>
<feature type="compositionally biased region" description="Low complexity" evidence="1">
    <location>
        <begin position="99"/>
        <end position="145"/>
    </location>
</feature>
<gene>
    <name evidence="2" type="ORF">BN59_00092</name>
</gene>
<evidence type="ECO:0000313" key="3">
    <source>
        <dbReference type="Proteomes" id="UP000044071"/>
    </source>
</evidence>
<proteinExistence type="predicted"/>
<evidence type="ECO:0000256" key="1">
    <source>
        <dbReference type="SAM" id="MobiDB-lite"/>
    </source>
</evidence>
<dbReference type="RefSeq" id="WP_052403058.1">
    <property type="nucleotide sequence ID" value="NZ_CCVW01000001.1"/>
</dbReference>
<name>A0A078KVV0_9GAMM</name>
<sequence length="329" mass="37995">MAKQRRERNLQNQKPIVQPQEPKANEREAAERLVEEQQRALEEQRAQQEQQRALEEQRAQQEQQRALEEQRAQQEQQRALEEQRAQQEQQRALEEQRAQQEQQRALEQQRAQQEQQRALEQQRAQQEQQRALEQQRAQQSKTNTKATKKSAKGQDEHQAQLHAETERRRARAEKKEAAVPQTVVKKQRRQDATGSHKSSRPSVSGIFASTAKQEEKGQSEAKQLTRTENSTLSEAQLAAIQEQINALTGEINSWWPYPNKDVKAIKVAALEKLVKYANQAISLNDTVTRIKDEFPRATEGSISTRTNDLLEQLAENVNLEEEKSFCGIC</sequence>
<dbReference type="eggNOG" id="ENOG5031EJU">
    <property type="taxonomic scope" value="Bacteria"/>
</dbReference>
<evidence type="ECO:0000313" key="2">
    <source>
        <dbReference type="EMBL" id="CDZ75833.1"/>
    </source>
</evidence>